<evidence type="ECO:0000256" key="2">
    <source>
        <dbReference type="ARBA" id="ARBA00022763"/>
    </source>
</evidence>
<dbReference type="CDD" id="cd18037">
    <property type="entry name" value="DEXSc_Pif1_like"/>
    <property type="match status" value="1"/>
</dbReference>
<dbReference type="InterPro" id="IPR027417">
    <property type="entry name" value="P-loop_NTPase"/>
</dbReference>
<dbReference type="PANTHER" id="PTHR47642">
    <property type="entry name" value="ATP-DEPENDENT DNA HELICASE"/>
    <property type="match status" value="1"/>
</dbReference>
<dbReference type="InterPro" id="IPR003593">
    <property type="entry name" value="AAA+_ATPase"/>
</dbReference>
<name>A0A261FI73_9BIFI</name>
<organism evidence="11 12">
    <name type="scientific">Bifidobacterium tissieri</name>
    <dbReference type="NCBI Taxonomy" id="1630162"/>
    <lineage>
        <taxon>Bacteria</taxon>
        <taxon>Bacillati</taxon>
        <taxon>Actinomycetota</taxon>
        <taxon>Actinomycetes</taxon>
        <taxon>Bifidobacteriales</taxon>
        <taxon>Bifidobacteriaceae</taxon>
        <taxon>Bifidobacterium</taxon>
    </lineage>
</organism>
<protein>
    <submittedName>
        <fullName evidence="11">Helicase</fullName>
    </submittedName>
</protein>
<keyword evidence="3" id="KW-0378">Hydrolase</keyword>
<evidence type="ECO:0000313" key="12">
    <source>
        <dbReference type="Proteomes" id="UP000216444"/>
    </source>
</evidence>
<reference evidence="11 12" key="1">
    <citation type="journal article" date="2017" name="BMC Genomics">
        <title>Comparative genomic and phylogenomic analyses of the Bifidobacteriaceae family.</title>
        <authorList>
            <person name="Lugli G.A."/>
            <person name="Milani C."/>
            <person name="Turroni F."/>
            <person name="Duranti S."/>
            <person name="Mancabelli L."/>
            <person name="Mangifesta M."/>
            <person name="Ferrario C."/>
            <person name="Modesto M."/>
            <person name="Mattarelli P."/>
            <person name="Jiri K."/>
            <person name="van Sinderen D."/>
            <person name="Ventura M."/>
        </authorList>
    </citation>
    <scope>NUCLEOTIDE SEQUENCE [LARGE SCALE GENOMIC DNA]</scope>
    <source>
        <strain evidence="11 12">DSM 100201</strain>
    </source>
</reference>
<feature type="region of interest" description="Disordered" evidence="9">
    <location>
        <begin position="484"/>
        <end position="507"/>
    </location>
</feature>
<dbReference type="SMART" id="SM00382">
    <property type="entry name" value="AAA"/>
    <property type="match status" value="1"/>
</dbReference>
<dbReference type="Pfam" id="PF05970">
    <property type="entry name" value="PIF1"/>
    <property type="match status" value="1"/>
</dbReference>
<dbReference type="InterPro" id="IPR010285">
    <property type="entry name" value="DNA_helicase_pif1-like_DEAD"/>
</dbReference>
<dbReference type="Pfam" id="PF21530">
    <property type="entry name" value="Pif1_2B_dom"/>
    <property type="match status" value="1"/>
</dbReference>
<feature type="compositionally biased region" description="Acidic residues" evidence="9">
    <location>
        <begin position="496"/>
        <end position="507"/>
    </location>
</feature>
<evidence type="ECO:0000256" key="6">
    <source>
        <dbReference type="ARBA" id="ARBA00023125"/>
    </source>
</evidence>
<dbReference type="Proteomes" id="UP000216444">
    <property type="component" value="Unassembled WGS sequence"/>
</dbReference>
<feature type="compositionally biased region" description="Low complexity" evidence="9">
    <location>
        <begin position="1"/>
        <end position="19"/>
    </location>
</feature>
<dbReference type="GO" id="GO:0006281">
    <property type="term" value="P:DNA repair"/>
    <property type="evidence" value="ECO:0007669"/>
    <property type="project" value="InterPro"/>
</dbReference>
<accession>A0A261FI73</accession>
<comment type="caution">
    <text evidence="11">The sequence shown here is derived from an EMBL/GenBank/DDBJ whole genome shotgun (WGS) entry which is preliminary data.</text>
</comment>
<feature type="region of interest" description="Disordered" evidence="9">
    <location>
        <begin position="1"/>
        <end position="20"/>
    </location>
</feature>
<feature type="domain" description="AAA+ ATPase" evidence="10">
    <location>
        <begin position="36"/>
        <end position="180"/>
    </location>
</feature>
<evidence type="ECO:0000256" key="9">
    <source>
        <dbReference type="SAM" id="MobiDB-lite"/>
    </source>
</evidence>
<evidence type="ECO:0000256" key="7">
    <source>
        <dbReference type="ARBA" id="ARBA00023204"/>
    </source>
</evidence>
<keyword evidence="6" id="KW-0238">DNA-binding</keyword>
<gene>
    <name evidence="11" type="ORF">BTIS_0563</name>
</gene>
<keyword evidence="8" id="KW-0413">Isomerase</keyword>
<evidence type="ECO:0000256" key="5">
    <source>
        <dbReference type="ARBA" id="ARBA00022840"/>
    </source>
</evidence>
<dbReference type="InterPro" id="IPR051055">
    <property type="entry name" value="PIF1_helicase"/>
</dbReference>
<dbReference type="PANTHER" id="PTHR47642:SF5">
    <property type="entry name" value="ATP-DEPENDENT DNA HELICASE"/>
    <property type="match status" value="1"/>
</dbReference>
<keyword evidence="1" id="KW-0547">Nucleotide-binding</keyword>
<evidence type="ECO:0000256" key="4">
    <source>
        <dbReference type="ARBA" id="ARBA00022806"/>
    </source>
</evidence>
<keyword evidence="5" id="KW-0067">ATP-binding</keyword>
<evidence type="ECO:0000256" key="8">
    <source>
        <dbReference type="ARBA" id="ARBA00023235"/>
    </source>
</evidence>
<dbReference type="EMBL" id="MWWV01000003">
    <property type="protein sequence ID" value="OZG58842.1"/>
    <property type="molecule type" value="Genomic_DNA"/>
</dbReference>
<dbReference type="SUPFAM" id="SSF52540">
    <property type="entry name" value="P-loop containing nucleoside triphosphate hydrolases"/>
    <property type="match status" value="2"/>
</dbReference>
<proteinExistence type="predicted"/>
<evidence type="ECO:0000313" key="11">
    <source>
        <dbReference type="EMBL" id="OZG58842.1"/>
    </source>
</evidence>
<keyword evidence="7" id="KW-0234">DNA repair</keyword>
<dbReference type="GO" id="GO:0003678">
    <property type="term" value="F:DNA helicase activity"/>
    <property type="evidence" value="ECO:0007669"/>
    <property type="project" value="InterPro"/>
</dbReference>
<dbReference type="Gene3D" id="2.30.30.940">
    <property type="match status" value="1"/>
</dbReference>
<keyword evidence="12" id="KW-1185">Reference proteome</keyword>
<dbReference type="CDD" id="cd18809">
    <property type="entry name" value="SF1_C_RecD"/>
    <property type="match status" value="1"/>
</dbReference>
<evidence type="ECO:0000256" key="1">
    <source>
        <dbReference type="ARBA" id="ARBA00022741"/>
    </source>
</evidence>
<keyword evidence="4 11" id="KW-0347">Helicase</keyword>
<evidence type="ECO:0000259" key="10">
    <source>
        <dbReference type="SMART" id="SM00382"/>
    </source>
</evidence>
<keyword evidence="2" id="KW-0227">DNA damage</keyword>
<sequence length="507" mass="54720">MSSGGDTDSPDSTTLTRPTGTIRPMLQSEALAILNAGASVFLTGAPGAGKTYVLNEFVAAARKAGASVAVTASTGIASTHINGQTIHSWSGVGVSTSLEEATLKRIRTRRRKAIDATDILVIDEVSMMHAWLFDMVDRVCRELRHDPRPFGGLQVVLSGDFFQLPPVSRSGRNNDVVAPTEEFLRSREEYARRGLDPEGFVTESLVWEALAPTICYLTEQHRQDDGQLLTVLTDIRDGGVTDVDRATLAGRIGMMPDPGVVATNLFPTNRQADSLNAMRLDEIDEDPHAYHATSAGSAQLVERLKKNMLAPEHLLLKTGAAVMALRNDQDRQYVNGSIGTVIGFSDDDKGGWPIVRFENGNIVTMKPADWEMMDGEKVLASVSQVPLRCAWGITIHKSQGMTLDRAVMDLRRTFAPGMGYVALSRVESLDGLYLHGLNDRAFLVSPDAVMLDSQLREASDDAAAHLAANGPDAFSPTAMAYDTLSAESGGGNDPTTPDDEFAQDALF</sequence>
<dbReference type="Gene3D" id="3.40.50.300">
    <property type="entry name" value="P-loop containing nucleotide triphosphate hydrolases"/>
    <property type="match status" value="2"/>
</dbReference>
<dbReference type="InterPro" id="IPR049163">
    <property type="entry name" value="Pif1-like_2B_dom"/>
</dbReference>
<dbReference type="GO" id="GO:0000723">
    <property type="term" value="P:telomere maintenance"/>
    <property type="evidence" value="ECO:0007669"/>
    <property type="project" value="InterPro"/>
</dbReference>
<dbReference type="AlphaFoldDB" id="A0A261FI73"/>
<evidence type="ECO:0000256" key="3">
    <source>
        <dbReference type="ARBA" id="ARBA00022801"/>
    </source>
</evidence>